<evidence type="ECO:0000313" key="8">
    <source>
        <dbReference type="EMBL" id="PIA33785.1"/>
    </source>
</evidence>
<dbReference type="InterPro" id="IPR016140">
    <property type="entry name" value="Bifunc_inhib/LTP/seed_store"/>
</dbReference>
<reference evidence="8 9" key="1">
    <citation type="submission" date="2017-09" db="EMBL/GenBank/DDBJ databases">
        <title>WGS assembly of Aquilegia coerulea Goldsmith.</title>
        <authorList>
            <person name="Hodges S."/>
            <person name="Kramer E."/>
            <person name="Nordborg M."/>
            <person name="Tomkins J."/>
            <person name="Borevitz J."/>
            <person name="Derieg N."/>
            <person name="Yan J."/>
            <person name="Mihaltcheva S."/>
            <person name="Hayes R.D."/>
            <person name="Rokhsar D."/>
        </authorList>
    </citation>
    <scope>NUCLEOTIDE SEQUENCE [LARGE SCALE GENOMIC DNA]</scope>
    <source>
        <strain evidence="9">cv. Goldsmith</strain>
    </source>
</reference>
<evidence type="ECO:0000256" key="6">
    <source>
        <dbReference type="SAM" id="SignalP"/>
    </source>
</evidence>
<keyword evidence="5" id="KW-0812">Transmembrane</keyword>
<dbReference type="Pfam" id="PF14368">
    <property type="entry name" value="LTP_2"/>
    <property type="match status" value="1"/>
</dbReference>
<keyword evidence="9" id="KW-1185">Reference proteome</keyword>
<evidence type="ECO:0000313" key="9">
    <source>
        <dbReference type="Proteomes" id="UP000230069"/>
    </source>
</evidence>
<dbReference type="InterPro" id="IPR043325">
    <property type="entry name" value="LTSS"/>
</dbReference>
<evidence type="ECO:0000256" key="5">
    <source>
        <dbReference type="SAM" id="Phobius"/>
    </source>
</evidence>
<feature type="transmembrane region" description="Helical" evidence="5">
    <location>
        <begin position="187"/>
        <end position="207"/>
    </location>
</feature>
<dbReference type="OrthoDB" id="1882492at2759"/>
<keyword evidence="5" id="KW-1133">Transmembrane helix</keyword>
<dbReference type="CDD" id="cd00010">
    <property type="entry name" value="AAI_LTSS"/>
    <property type="match status" value="1"/>
</dbReference>
<feature type="signal peptide" evidence="6">
    <location>
        <begin position="1"/>
        <end position="24"/>
    </location>
</feature>
<name>A0A2G5CR57_AQUCA</name>
<evidence type="ECO:0000256" key="2">
    <source>
        <dbReference type="ARBA" id="ARBA00022729"/>
    </source>
</evidence>
<dbReference type="EMBL" id="KZ305057">
    <property type="protein sequence ID" value="PIA33785.1"/>
    <property type="molecule type" value="Genomic_DNA"/>
</dbReference>
<dbReference type="AlphaFoldDB" id="A0A2G5CR57"/>
<accession>A0A2G5CR57</accession>
<dbReference type="FunCoup" id="A0A2G5CR57">
    <property type="interactions" value="218"/>
</dbReference>
<dbReference type="Proteomes" id="UP000230069">
    <property type="component" value="Unassembled WGS sequence"/>
</dbReference>
<evidence type="ECO:0000256" key="3">
    <source>
        <dbReference type="ARBA" id="ARBA00023157"/>
    </source>
</evidence>
<keyword evidence="5" id="KW-0472">Membrane</keyword>
<dbReference type="InParanoid" id="A0A2G5CR57"/>
<sequence length="213" mass="23212">MRTQPSVVIFTFFLFCFLNGSVFCAAPSPTVEAPCSIEFSEVDVCLSFATGKTDSPSKDCCTNIKDIMDKNPVCFCFVIQQAHDKSIRLKTRGLQKAKVLQLPSACNLANGSMSVCPKLLNLSPSSPDNAFFKDPSTVAPATSTPPTQSMGFMHRPVLASPIAITLATTMFICVPAGIQLHDDAKKLIFVVVLFHMISVLFGCVTQYKDCYYD</sequence>
<proteinExistence type="inferred from homology"/>
<keyword evidence="3" id="KW-1015">Disulfide bond</keyword>
<dbReference type="SUPFAM" id="SSF47699">
    <property type="entry name" value="Bifunctional inhibitor/lipid-transfer protein/seed storage 2S albumin"/>
    <property type="match status" value="1"/>
</dbReference>
<dbReference type="STRING" id="218851.A0A2G5CR57"/>
<evidence type="ECO:0000259" key="7">
    <source>
        <dbReference type="SMART" id="SM00499"/>
    </source>
</evidence>
<keyword evidence="2 6" id="KW-0732">Signal</keyword>
<dbReference type="InterPro" id="IPR036312">
    <property type="entry name" value="Bifun_inhib/LTP/seed_sf"/>
</dbReference>
<feature type="transmembrane region" description="Helical" evidence="5">
    <location>
        <begin position="158"/>
        <end position="180"/>
    </location>
</feature>
<comment type="similarity">
    <text evidence="1">Belongs to the plant LTP family.</text>
</comment>
<protein>
    <recommendedName>
        <fullName evidence="7">Bifunctional inhibitor/plant lipid transfer protein/seed storage helical domain-containing protein</fullName>
    </recommendedName>
</protein>
<dbReference type="Gene3D" id="1.10.110.10">
    <property type="entry name" value="Plant lipid-transfer and hydrophobic proteins"/>
    <property type="match status" value="1"/>
</dbReference>
<gene>
    <name evidence="8" type="ORF">AQUCO_04000086v1</name>
</gene>
<organism evidence="8 9">
    <name type="scientific">Aquilegia coerulea</name>
    <name type="common">Rocky mountain columbine</name>
    <dbReference type="NCBI Taxonomy" id="218851"/>
    <lineage>
        <taxon>Eukaryota</taxon>
        <taxon>Viridiplantae</taxon>
        <taxon>Streptophyta</taxon>
        <taxon>Embryophyta</taxon>
        <taxon>Tracheophyta</taxon>
        <taxon>Spermatophyta</taxon>
        <taxon>Magnoliopsida</taxon>
        <taxon>Ranunculales</taxon>
        <taxon>Ranunculaceae</taxon>
        <taxon>Thalictroideae</taxon>
        <taxon>Aquilegia</taxon>
    </lineage>
</organism>
<evidence type="ECO:0000256" key="1">
    <source>
        <dbReference type="ARBA" id="ARBA00009748"/>
    </source>
</evidence>
<feature type="chain" id="PRO_5013592761" description="Bifunctional inhibitor/plant lipid transfer protein/seed storage helical domain-containing protein" evidence="6">
    <location>
        <begin position="25"/>
        <end position="213"/>
    </location>
</feature>
<dbReference type="PANTHER" id="PTHR33044">
    <property type="entry name" value="BIFUNCTIONAL INHIBITOR/LIPID-TRANSFER PROTEIN/SEED STORAGE 2S ALBUMIN SUPERFAMILY PROTEIN-RELATED"/>
    <property type="match status" value="1"/>
</dbReference>
<feature type="domain" description="Bifunctional inhibitor/plant lipid transfer protein/seed storage helical" evidence="7">
    <location>
        <begin position="35"/>
        <end position="116"/>
    </location>
</feature>
<dbReference type="SMART" id="SM00499">
    <property type="entry name" value="AAI"/>
    <property type="match status" value="1"/>
</dbReference>
<evidence type="ECO:0000256" key="4">
    <source>
        <dbReference type="ARBA" id="ARBA00023180"/>
    </source>
</evidence>
<keyword evidence="4" id="KW-0325">Glycoprotein</keyword>